<dbReference type="SUPFAM" id="SSF49410">
    <property type="entry name" value="Alpha-macroglobulin receptor domain"/>
    <property type="match status" value="1"/>
</dbReference>
<keyword evidence="11" id="KW-1185">Reference proteome</keyword>
<evidence type="ECO:0000256" key="5">
    <source>
        <dbReference type="ARBA" id="ARBA00022900"/>
    </source>
</evidence>
<dbReference type="SUPFAM" id="SSF81296">
    <property type="entry name" value="E set domains"/>
    <property type="match status" value="1"/>
</dbReference>
<dbReference type="Gene3D" id="2.60.40.10">
    <property type="entry name" value="Immunoglobulins"/>
    <property type="match status" value="2"/>
</dbReference>
<dbReference type="InterPro" id="IPR011625">
    <property type="entry name" value="A2M_N_BRD"/>
</dbReference>
<comment type="subcellular location">
    <subcellularLocation>
        <location evidence="1">Secreted</location>
    </subcellularLocation>
</comment>
<evidence type="ECO:0000259" key="8">
    <source>
        <dbReference type="SMART" id="SM01360"/>
    </source>
</evidence>
<dbReference type="InterPro" id="IPR002890">
    <property type="entry name" value="MG2"/>
</dbReference>
<dbReference type="InterPro" id="IPR013783">
    <property type="entry name" value="Ig-like_fold"/>
</dbReference>
<dbReference type="SMART" id="SM01360">
    <property type="entry name" value="A2M"/>
    <property type="match status" value="1"/>
</dbReference>
<keyword evidence="5" id="KW-0722">Serine protease inhibitor</keyword>
<evidence type="ECO:0000259" key="7">
    <source>
        <dbReference type="SMART" id="SM01359"/>
    </source>
</evidence>
<organism evidence="10 11">
    <name type="scientific">Ranitomeya imitator</name>
    <name type="common">mimic poison frog</name>
    <dbReference type="NCBI Taxonomy" id="111125"/>
    <lineage>
        <taxon>Eukaryota</taxon>
        <taxon>Metazoa</taxon>
        <taxon>Chordata</taxon>
        <taxon>Craniata</taxon>
        <taxon>Vertebrata</taxon>
        <taxon>Euteleostomi</taxon>
        <taxon>Amphibia</taxon>
        <taxon>Batrachia</taxon>
        <taxon>Anura</taxon>
        <taxon>Neobatrachia</taxon>
        <taxon>Hyloidea</taxon>
        <taxon>Dendrobatidae</taxon>
        <taxon>Dendrobatinae</taxon>
        <taxon>Ranitomeya</taxon>
    </lineage>
</organism>
<evidence type="ECO:0000313" key="10">
    <source>
        <dbReference type="EMBL" id="CAJ0935147.1"/>
    </source>
</evidence>
<dbReference type="Pfam" id="PF07703">
    <property type="entry name" value="A2M_BRD"/>
    <property type="match status" value="1"/>
</dbReference>
<dbReference type="Proteomes" id="UP001176940">
    <property type="component" value="Unassembled WGS sequence"/>
</dbReference>
<evidence type="ECO:0000256" key="1">
    <source>
        <dbReference type="ARBA" id="ARBA00004613"/>
    </source>
</evidence>
<keyword evidence="3" id="KW-0964">Secreted</keyword>
<dbReference type="Gene3D" id="2.60.40.690">
    <property type="entry name" value="Alpha-macroglobulin, receptor-binding domain"/>
    <property type="match status" value="1"/>
</dbReference>
<keyword evidence="6" id="KW-1015">Disulfide bond</keyword>
<evidence type="ECO:0000256" key="3">
    <source>
        <dbReference type="ARBA" id="ARBA00022525"/>
    </source>
</evidence>
<dbReference type="Pfam" id="PF17791">
    <property type="entry name" value="MG3"/>
    <property type="match status" value="1"/>
</dbReference>
<evidence type="ECO:0000313" key="11">
    <source>
        <dbReference type="Proteomes" id="UP001176940"/>
    </source>
</evidence>
<dbReference type="EMBL" id="CAUEEQ010011104">
    <property type="protein sequence ID" value="CAJ0935147.1"/>
    <property type="molecule type" value="Genomic_DNA"/>
</dbReference>
<dbReference type="InterPro" id="IPR008930">
    <property type="entry name" value="Terpenoid_cyclase/PrenylTrfase"/>
</dbReference>
<dbReference type="SMART" id="SM01361">
    <property type="entry name" value="A2M_recep"/>
    <property type="match status" value="1"/>
</dbReference>
<dbReference type="Pfam" id="PF00207">
    <property type="entry name" value="A2M"/>
    <property type="match status" value="1"/>
</dbReference>
<dbReference type="InterPro" id="IPR040839">
    <property type="entry name" value="MG4"/>
</dbReference>
<dbReference type="Gene3D" id="2.60.120.1540">
    <property type="match status" value="1"/>
</dbReference>
<protein>
    <recommendedName>
        <fullName evidence="12">Alpha-2-macroglobulin</fullName>
    </recommendedName>
</protein>
<dbReference type="InterPro" id="IPR001599">
    <property type="entry name" value="Macroglobln_a2"/>
</dbReference>
<evidence type="ECO:0000256" key="2">
    <source>
        <dbReference type="ARBA" id="ARBA00010952"/>
    </source>
</evidence>
<accession>A0ABN9LAQ2</accession>
<dbReference type="InterPro" id="IPR019742">
    <property type="entry name" value="MacrogloblnA2_CS"/>
</dbReference>
<dbReference type="InterPro" id="IPR014756">
    <property type="entry name" value="Ig_E-set"/>
</dbReference>
<evidence type="ECO:0000256" key="6">
    <source>
        <dbReference type="ARBA" id="ARBA00023157"/>
    </source>
</evidence>
<evidence type="ECO:0000256" key="4">
    <source>
        <dbReference type="ARBA" id="ARBA00022690"/>
    </source>
</evidence>
<dbReference type="SUPFAM" id="SSF48239">
    <property type="entry name" value="Terpenoid cyclases/Protein prenyltransferases"/>
    <property type="match status" value="1"/>
</dbReference>
<name>A0ABN9LAQ2_9NEOB</name>
<sequence>MTILDPAQCRARSHPPPPSVPVLQPICSQHACTAGQWRYWKSLHKPCGESRTHGCVSAVLEHNGRNTTIIEEDVSSANYFQCGDFKVPTVLNAVPVAIIFSATGTKTDLRERKSVVINPAKTSCMFQMDKPTYKPGQKVLFRLICLDAQLKPVDQKFSSVYLQDPSRTKIVQWLLPQLNHGVLSLEFNLISDAPLGSYVITAERESDYPLSQWITVEQYVLPRFKVDVVSPRTVSVMEKTVTFNVSAIYTYGEPVAGSVTVRYCTQPQYYGRQQNCFGEKGETCSNMIGELGPDGSYSGVIDLYSSVMKSTRGRSFNLEVTLTEAGTGIQTTESRYIWVTGQPASIRLDYESMNQYYKRGLAYPVVAQLVDESDQPMADQEIEIQVENGEPAKAITDSDGRVVYGIDTSKMVEANFTVRVSYTNPDQCYFSEWSDREYPSVEYTVYRFYSYSGSFLQMTRPKGEIPCRQSHSIDVSYIVSPEGTGAGVNTATVYYLVVMSKSVIVQSGQKDIDLSNERNGSFSLDVMVSPDMAPNADLIVYSILQNEMIADTISLDIEKCFKNQVSMTFSAEGGTPGSTVDVQLSADPNSFCALRVIDSSLLILNPYEQFSADRVYNSRRYYYYGYNVAGFDVEDPAPPCEDPDKLVFYNGRYYLPVSSSSEGDTYGKFKSLGLVIGTSLRLRKPEVCDKNPSPQRIVPLAKEMVGGEVNAKFASLDASPGGAGGAAPIESVRTNFAETFMWVMLPLDTEGHATLSETVPDTITKWQGTAFCTSEETGFGMTKYSANYTTFLPFFMELSLPYSFIRGETLVLIGVVRNYMEKCVKVQVTLENTNAFNAELKDGQQGACICTDGRASFTWEVQANIIGELSFTVSAETTQISDTCDGPNDPGQSPRKDTVVQTVIVEPEGIYQEYTSSNLVFVNNDNVQLPIHIALPENVVPDSAKAYVTAVGDLFGVSLRSLQDLVQKPYGCGEQNLARMAPIPPVLDYLNNTGQLTEEMYQEAKAYMTEGYYRQLSFASGGAYRLFQNSIENVNSMLTAYSFKTFEKAKKYIYVDEGRQQQTLIWLENAQRLDNGCFKSQGRLFTVQESETDRDLYYTAYLAIALLESDYSLGNTLLTGALECLKNASKSEQKIYDQAIMLYAFTLAKLPEYSQPLLQSLMSKAKVEGGTIHWEREDAPARKAVPFFLPPYRSPELEITSYVLLSMAADPDVTQGSLTKMAQVSMWLARQQNSHGGFVSTWDTVVAIQALAAFAKLLYTPNSQQTVVVRKDNGDVATFDLNKDNRLVVHREALPEANGNYVIDVSGNGWSMIQTTVGYNIPVPKENAAFSLSILASSDNCVNGVAYSYNLNFKLGYNGAHNESNMAIVKARMLSGYSADYSSLNKLVEDKTISKFELSPKGEVVMYMENLQKDLPVEFNMKVLMGQRVLNVKSSSAIVYRYYEEVENGYASYQLNCAESKKGKEKF</sequence>
<dbReference type="Pfam" id="PF07677">
    <property type="entry name" value="A2M_recep"/>
    <property type="match status" value="1"/>
</dbReference>
<feature type="domain" description="Alpha-2-macroglobulin bait region" evidence="7">
    <location>
        <begin position="456"/>
        <end position="604"/>
    </location>
</feature>
<dbReference type="InterPro" id="IPR041555">
    <property type="entry name" value="MG3"/>
</dbReference>
<dbReference type="SMART" id="SM01359">
    <property type="entry name" value="A2M_N_2"/>
    <property type="match status" value="1"/>
</dbReference>
<gene>
    <name evidence="10" type="ORF">RIMI_LOCUS6243650</name>
</gene>
<dbReference type="Gene3D" id="1.50.10.20">
    <property type="match status" value="1"/>
</dbReference>
<dbReference type="InterPro" id="IPR009048">
    <property type="entry name" value="A-macroglobulin_rcpt-bd"/>
</dbReference>
<comment type="caution">
    <text evidence="10">The sequence shown here is derived from an EMBL/GenBank/DDBJ whole genome shotgun (WGS) entry which is preliminary data.</text>
</comment>
<dbReference type="Pfam" id="PF01835">
    <property type="entry name" value="MG2"/>
    <property type="match status" value="1"/>
</dbReference>
<evidence type="ECO:0000259" key="9">
    <source>
        <dbReference type="SMART" id="SM01361"/>
    </source>
</evidence>
<proteinExistence type="inferred from homology"/>
<dbReference type="InterPro" id="IPR011626">
    <property type="entry name" value="Alpha-macroglobulin_TED"/>
</dbReference>
<dbReference type="PANTHER" id="PTHR11412">
    <property type="entry name" value="MACROGLOBULIN / COMPLEMENT"/>
    <property type="match status" value="1"/>
</dbReference>
<dbReference type="Pfam" id="PF07678">
    <property type="entry name" value="TED_complement"/>
    <property type="match status" value="1"/>
</dbReference>
<dbReference type="InterPro" id="IPR047565">
    <property type="entry name" value="Alpha-macroglob_thiol-ester_cl"/>
</dbReference>
<dbReference type="InterPro" id="IPR050473">
    <property type="entry name" value="A2M/Complement_sys"/>
</dbReference>
<feature type="domain" description="Alpha-macroglobulin receptor-binding" evidence="9">
    <location>
        <begin position="1364"/>
        <end position="1453"/>
    </location>
</feature>
<comment type="similarity">
    <text evidence="2">Belongs to the protease inhibitor I39 (alpha-2-macroglobulin) family.</text>
</comment>
<dbReference type="Gene3D" id="2.60.40.1940">
    <property type="match status" value="1"/>
</dbReference>
<keyword evidence="4" id="KW-0646">Protease inhibitor</keyword>
<feature type="domain" description="Alpha-2-macroglobulin" evidence="8">
    <location>
        <begin position="739"/>
        <end position="830"/>
    </location>
</feature>
<reference evidence="10" key="1">
    <citation type="submission" date="2023-07" db="EMBL/GenBank/DDBJ databases">
        <authorList>
            <person name="Stuckert A."/>
        </authorList>
    </citation>
    <scope>NUCLEOTIDE SEQUENCE</scope>
</reference>
<dbReference type="PANTHER" id="PTHR11412:SF173">
    <property type="entry name" value="OVOSTATIN"/>
    <property type="match status" value="1"/>
</dbReference>
<dbReference type="Pfam" id="PF17789">
    <property type="entry name" value="MG4"/>
    <property type="match status" value="1"/>
</dbReference>
<dbReference type="PROSITE" id="PS00477">
    <property type="entry name" value="ALPHA_2_MACROGLOBULIN"/>
    <property type="match status" value="1"/>
</dbReference>
<evidence type="ECO:0008006" key="12">
    <source>
        <dbReference type="Google" id="ProtNLM"/>
    </source>
</evidence>
<dbReference type="InterPro" id="IPR036595">
    <property type="entry name" value="A-macroglobulin_rcpt-bd_sf"/>
</dbReference>
<dbReference type="Gene3D" id="2.60.40.1930">
    <property type="match status" value="2"/>
</dbReference>
<dbReference type="SMART" id="SM01419">
    <property type="entry name" value="Thiol-ester_cl"/>
    <property type="match status" value="1"/>
</dbReference>
<dbReference type="Gene3D" id="2.20.130.20">
    <property type="match status" value="1"/>
</dbReference>